<organism evidence="1 2">
    <name type="scientific">Aerococcus urinae</name>
    <dbReference type="NCBI Taxonomy" id="1376"/>
    <lineage>
        <taxon>Bacteria</taxon>
        <taxon>Bacillati</taxon>
        <taxon>Bacillota</taxon>
        <taxon>Bacilli</taxon>
        <taxon>Lactobacillales</taxon>
        <taxon>Aerococcaceae</taxon>
        <taxon>Aerococcus</taxon>
    </lineage>
</organism>
<dbReference type="OrthoDB" id="1849165at2"/>
<dbReference type="GeneID" id="35766933"/>
<reference evidence="1 2" key="1">
    <citation type="submission" date="2020-12" db="EMBL/GenBank/DDBJ databases">
        <title>FDA dAtabase for Regulatory Grade micrObial Sequences (FDA-ARGOS): Supporting development and validation of Infectious Disease Dx tests.</title>
        <authorList>
            <person name="Sproer C."/>
            <person name="Gronow S."/>
            <person name="Severitt S."/>
            <person name="Schroder I."/>
            <person name="Tallon L."/>
            <person name="Sadzewicz L."/>
            <person name="Zhao X."/>
            <person name="Boylan J."/>
            <person name="Ott S."/>
            <person name="Bowen H."/>
            <person name="Vavikolanu K."/>
            <person name="Mehta A."/>
            <person name="Aluvathingal J."/>
            <person name="Nadendla S."/>
            <person name="Lowell S."/>
            <person name="Myers T."/>
            <person name="Yan Y."/>
            <person name="Sichtig H."/>
        </authorList>
    </citation>
    <scope>NUCLEOTIDE SEQUENCE [LARGE SCALE GENOMIC DNA]</scope>
    <source>
        <strain evidence="1 2">FDAARGOS_911</strain>
    </source>
</reference>
<dbReference type="EMBL" id="CP065662">
    <property type="protein sequence ID" value="QPS01777.1"/>
    <property type="molecule type" value="Genomic_DNA"/>
</dbReference>
<dbReference type="Proteomes" id="UP000594771">
    <property type="component" value="Chromosome"/>
</dbReference>
<dbReference type="InterPro" id="IPR021560">
    <property type="entry name" value="DUF3021"/>
</dbReference>
<evidence type="ECO:0000313" key="1">
    <source>
        <dbReference type="EMBL" id="QPS01777.1"/>
    </source>
</evidence>
<evidence type="ECO:0000313" key="2">
    <source>
        <dbReference type="Proteomes" id="UP000594771"/>
    </source>
</evidence>
<dbReference type="RefSeq" id="WP_060778945.1">
    <property type="nucleotide sequence ID" value="NZ_CAJHLF010000006.1"/>
</dbReference>
<proteinExistence type="predicted"/>
<dbReference type="AlphaFoldDB" id="A0A0X8FFT0"/>
<dbReference type="Pfam" id="PF11457">
    <property type="entry name" value="DUF3021"/>
    <property type="match status" value="1"/>
</dbReference>
<sequence>MKNIVSAISQSVSLAIIIWVVMGAIYTRDWTYVSMLASVMFFGAVIGGTSAIYEYSSWPLLAKVSIHFTVSLLAFLLMGSVNHWFPLTGQVLVSVIVYFALIFFAIWVCYYFYNRHKIKQINHYLKKKKD</sequence>
<protein>
    <submittedName>
        <fullName evidence="1">DUF3021 domain-containing protein</fullName>
    </submittedName>
</protein>
<dbReference type="KEGG" id="aun:AWM73_08500"/>
<name>A0A0X8FFT0_9LACT</name>
<gene>
    <name evidence="1" type="ORF">I6G68_01510</name>
</gene>
<accession>A0A0X8FFT0</accession>